<dbReference type="PANTHER" id="PTHR37945">
    <property type="entry name" value="EXTRACELLULAR TUNGSTATE BINDING PROTEIN"/>
    <property type="match status" value="1"/>
</dbReference>
<dbReference type="STRING" id="112498.A0A2D3VBU1"/>
<dbReference type="EMBL" id="FJUY01000006">
    <property type="protein sequence ID" value="CZT19069.1"/>
    <property type="molecule type" value="Genomic_DNA"/>
</dbReference>
<dbReference type="AlphaFoldDB" id="A0A2D3VBU1"/>
<dbReference type="InterPro" id="IPR052738">
    <property type="entry name" value="ABC-Tungstate_binding"/>
</dbReference>
<dbReference type="OrthoDB" id="10260248at2759"/>
<dbReference type="Pfam" id="PF12849">
    <property type="entry name" value="PBP_like_2"/>
    <property type="match status" value="1"/>
</dbReference>
<evidence type="ECO:0000313" key="2">
    <source>
        <dbReference type="EMBL" id="CZT19069.1"/>
    </source>
</evidence>
<dbReference type="InterPro" id="IPR024370">
    <property type="entry name" value="PBP_domain"/>
</dbReference>
<dbReference type="GeneID" id="35600083"/>
<reference evidence="2 3" key="1">
    <citation type="submission" date="2016-03" db="EMBL/GenBank/DDBJ databases">
        <authorList>
            <person name="Ploux O."/>
        </authorList>
    </citation>
    <scope>NUCLEOTIDE SEQUENCE [LARGE SCALE GENOMIC DNA]</scope>
    <source>
        <strain evidence="2 3">URUG2</strain>
    </source>
</reference>
<dbReference type="SUPFAM" id="SSF53850">
    <property type="entry name" value="Periplasmic binding protein-like II"/>
    <property type="match status" value="1"/>
</dbReference>
<organism evidence="2 3">
    <name type="scientific">Ramularia collo-cygni</name>
    <dbReference type="NCBI Taxonomy" id="112498"/>
    <lineage>
        <taxon>Eukaryota</taxon>
        <taxon>Fungi</taxon>
        <taxon>Dikarya</taxon>
        <taxon>Ascomycota</taxon>
        <taxon>Pezizomycotina</taxon>
        <taxon>Dothideomycetes</taxon>
        <taxon>Dothideomycetidae</taxon>
        <taxon>Mycosphaerellales</taxon>
        <taxon>Mycosphaerellaceae</taxon>
        <taxon>Ramularia</taxon>
    </lineage>
</organism>
<keyword evidence="3" id="KW-1185">Reference proteome</keyword>
<evidence type="ECO:0000259" key="1">
    <source>
        <dbReference type="Pfam" id="PF12849"/>
    </source>
</evidence>
<name>A0A2D3VBU1_9PEZI</name>
<feature type="domain" description="PBP" evidence="1">
    <location>
        <begin position="52"/>
        <end position="285"/>
    </location>
</feature>
<gene>
    <name evidence="2" type="ORF">RCC_04915</name>
</gene>
<dbReference type="Proteomes" id="UP000225277">
    <property type="component" value="Unassembled WGS sequence"/>
</dbReference>
<sequence length="326" mass="36241">MELHQDDGLANHVHVSNPWLSRYFNSQLLLQHGTSSDTISTQDKEVYGNPSHPIRFRIGNGGAGYTGILKLLAETYIKESGSGIRIAWVSNHSRHSQVALLAGVVQIALTYEPRNEDISIHEHWAERVCRPFNDHFIFAGPDVDLHARDIEDAFRIIANSHSQKNGKCFPFHSRGDGSATFAKEQTLWKRAGIDVIAADWIETYPLVPYDALRKAEEKGAFLLTDRSTYLTAKRDGGIPSLRVHVEGGAELMNPCSALVGSTALVNRIGDVVESHAAARAFAEWLGGDRAQEIACRYGMEWPVGKALFTRGDKDDFDELDHLVHRC</sequence>
<dbReference type="PANTHER" id="PTHR37945:SF1">
    <property type="entry name" value="EXTRACELLULAR TUNGSTATE BINDING PROTEIN"/>
    <property type="match status" value="1"/>
</dbReference>
<protein>
    <recommendedName>
        <fullName evidence="1">PBP domain-containing protein</fullName>
    </recommendedName>
</protein>
<evidence type="ECO:0000313" key="3">
    <source>
        <dbReference type="Proteomes" id="UP000225277"/>
    </source>
</evidence>
<dbReference type="Gene3D" id="3.40.190.10">
    <property type="entry name" value="Periplasmic binding protein-like II"/>
    <property type="match status" value="2"/>
</dbReference>
<accession>A0A2D3VBU1</accession>
<dbReference type="RefSeq" id="XP_023625959.1">
    <property type="nucleotide sequence ID" value="XM_023770191.1"/>
</dbReference>
<proteinExistence type="predicted"/>